<evidence type="ECO:0008006" key="4">
    <source>
        <dbReference type="Google" id="ProtNLM"/>
    </source>
</evidence>
<keyword evidence="3" id="KW-1185">Reference proteome</keyword>
<keyword evidence="1" id="KW-0812">Transmembrane</keyword>
<sequence length="188" mass="21496">MSIFQLFVKSLYSLKSISLFRFQKIEKTISYLFFLSFLVSLPSFILFFIMLLSNFQGGSNSTIFGEALYGFDESQIIEMQETMSGMIPVFIFLSILFIYLAVAMLEFITVSLIAGLGLLFKKFLGRKLNYKQLWLMSAYSATLPSVLIGFSTLLPFSLPMPYLLYSVPSILILFLAIRKVPIPKKQRH</sequence>
<dbReference type="EMBL" id="QCZG01000086">
    <property type="protein sequence ID" value="PWA04816.1"/>
    <property type="molecule type" value="Genomic_DNA"/>
</dbReference>
<organism evidence="2 3">
    <name type="scientific">Pueribacillus theae</name>
    <dbReference type="NCBI Taxonomy" id="2171751"/>
    <lineage>
        <taxon>Bacteria</taxon>
        <taxon>Bacillati</taxon>
        <taxon>Bacillota</taxon>
        <taxon>Bacilli</taxon>
        <taxon>Bacillales</taxon>
        <taxon>Bacillaceae</taxon>
        <taxon>Pueribacillus</taxon>
    </lineage>
</organism>
<protein>
    <recommendedName>
        <fullName evidence="4">DUF1189 domain-containing protein</fullName>
    </recommendedName>
</protein>
<feature type="transmembrane region" description="Helical" evidence="1">
    <location>
        <begin position="160"/>
        <end position="177"/>
    </location>
</feature>
<reference evidence="2 3" key="1">
    <citation type="submission" date="2018-04" db="EMBL/GenBank/DDBJ databases">
        <title>Camelliibacillus theae gen. nov., sp. nov., isolated from Pu'er tea.</title>
        <authorList>
            <person name="Niu L."/>
        </authorList>
    </citation>
    <scope>NUCLEOTIDE SEQUENCE [LARGE SCALE GENOMIC DNA]</scope>
    <source>
        <strain evidence="2 3">T8</strain>
    </source>
</reference>
<keyword evidence="1" id="KW-1133">Transmembrane helix</keyword>
<evidence type="ECO:0000313" key="2">
    <source>
        <dbReference type="EMBL" id="PWA04816.1"/>
    </source>
</evidence>
<evidence type="ECO:0000313" key="3">
    <source>
        <dbReference type="Proteomes" id="UP000245998"/>
    </source>
</evidence>
<dbReference type="InterPro" id="IPR009574">
    <property type="entry name" value="DUF1189"/>
</dbReference>
<dbReference type="OrthoDB" id="1903376at2"/>
<name>A0A2U1JI41_9BACI</name>
<evidence type="ECO:0000256" key="1">
    <source>
        <dbReference type="SAM" id="Phobius"/>
    </source>
</evidence>
<dbReference type="RefSeq" id="WP_116556377.1">
    <property type="nucleotide sequence ID" value="NZ_QCZG01000086.1"/>
</dbReference>
<keyword evidence="1" id="KW-0472">Membrane</keyword>
<feature type="transmembrane region" description="Helical" evidence="1">
    <location>
        <begin position="132"/>
        <end position="154"/>
    </location>
</feature>
<comment type="caution">
    <text evidence="2">The sequence shown here is derived from an EMBL/GenBank/DDBJ whole genome shotgun (WGS) entry which is preliminary data.</text>
</comment>
<gene>
    <name evidence="2" type="ORF">DCC39_18605</name>
</gene>
<dbReference type="Pfam" id="PF06691">
    <property type="entry name" value="DUF1189"/>
    <property type="match status" value="2"/>
</dbReference>
<dbReference type="AlphaFoldDB" id="A0A2U1JI41"/>
<proteinExistence type="predicted"/>
<feature type="transmembrane region" description="Helical" evidence="1">
    <location>
        <begin position="31"/>
        <end position="52"/>
    </location>
</feature>
<dbReference type="Proteomes" id="UP000245998">
    <property type="component" value="Unassembled WGS sequence"/>
</dbReference>
<accession>A0A2U1JI41</accession>
<feature type="transmembrane region" description="Helical" evidence="1">
    <location>
        <begin position="89"/>
        <end position="120"/>
    </location>
</feature>